<gene>
    <name evidence="1" type="ORF">C1I64_18510</name>
</gene>
<accession>A0A3Q9UTL4</accession>
<evidence type="ECO:0000313" key="2">
    <source>
        <dbReference type="Proteomes" id="UP000285317"/>
    </source>
</evidence>
<proteinExistence type="predicted"/>
<name>A0A3Q9UTL4_9MICO</name>
<evidence type="ECO:0000313" key="1">
    <source>
        <dbReference type="EMBL" id="AZZ53825.1"/>
    </source>
</evidence>
<organism evidence="1 2">
    <name type="scientific">Rathayibacter festucae DSM 15932</name>
    <dbReference type="NCBI Taxonomy" id="1328866"/>
    <lineage>
        <taxon>Bacteria</taxon>
        <taxon>Bacillati</taxon>
        <taxon>Actinomycetota</taxon>
        <taxon>Actinomycetes</taxon>
        <taxon>Micrococcales</taxon>
        <taxon>Microbacteriaceae</taxon>
        <taxon>Rathayibacter</taxon>
    </lineage>
</organism>
<dbReference type="RefSeq" id="WP_127888218.1">
    <property type="nucleotide sequence ID" value="NZ_CP028137.1"/>
</dbReference>
<dbReference type="EMBL" id="CP028137">
    <property type="protein sequence ID" value="AZZ53825.1"/>
    <property type="molecule type" value="Genomic_DNA"/>
</dbReference>
<dbReference type="Gene3D" id="3.30.160.620">
    <property type="match status" value="1"/>
</dbReference>
<dbReference type="KEGG" id="rfs:C1I64_18510"/>
<dbReference type="Proteomes" id="UP000285317">
    <property type="component" value="Chromosome"/>
</dbReference>
<sequence length="141" mass="15670">MTLLGAQHYDTTSSARTSFKRVIDGAVRGSSVTVRRDGDSVAVVDASRYRRFLARTVTPEVRVLEEDGVFAMIMVDPAIAVEDEDYEALVADMVLALREYAEDWQDHLLTAPNHAENWGLVQLVELSDDAQLTAWLLGTDE</sequence>
<reference evidence="1 2" key="1">
    <citation type="submission" date="2018-03" db="EMBL/GenBank/DDBJ databases">
        <title>Bacteriophage NCPPB3778 and a type I-E CRISPR drive the evolution of the US Biological Select Agent, Rathayibacter toxicus.</title>
        <authorList>
            <person name="Davis E.W.II."/>
            <person name="Tabima J.F."/>
            <person name="Weisberg A.J."/>
            <person name="Dantas Lopes L."/>
            <person name="Wiseman M.S."/>
            <person name="Wiseman M.S."/>
            <person name="Pupko T."/>
            <person name="Belcher M.S."/>
            <person name="Sechler A.J."/>
            <person name="Tancos M.A."/>
            <person name="Schroeder B.K."/>
            <person name="Murray T.D."/>
            <person name="Luster D.G."/>
            <person name="Schneider W.L."/>
            <person name="Rogers E."/>
            <person name="Andreote F.D."/>
            <person name="Grunwald N.J."/>
            <person name="Putnam M.L."/>
            <person name="Chang J.H."/>
        </authorList>
    </citation>
    <scope>NUCLEOTIDE SEQUENCE [LARGE SCALE GENOMIC DNA]</scope>
    <source>
        <strain evidence="1 2">DSM 15932</strain>
    </source>
</reference>
<dbReference type="AlphaFoldDB" id="A0A3Q9UTL4"/>
<protein>
    <submittedName>
        <fullName evidence="1">Prevent-host-death protein</fullName>
    </submittedName>
</protein>